<dbReference type="InterPro" id="IPR036188">
    <property type="entry name" value="FAD/NAD-bd_sf"/>
</dbReference>
<dbReference type="InterPro" id="IPR006076">
    <property type="entry name" value="FAD-dep_OxRdtase"/>
</dbReference>
<keyword evidence="1" id="KW-0560">Oxidoreductase</keyword>
<organism evidence="3 4">
    <name type="scientific">Acidisoma cellulosilyticum</name>
    <dbReference type="NCBI Taxonomy" id="2802395"/>
    <lineage>
        <taxon>Bacteria</taxon>
        <taxon>Pseudomonadati</taxon>
        <taxon>Pseudomonadota</taxon>
        <taxon>Alphaproteobacteria</taxon>
        <taxon>Acetobacterales</taxon>
        <taxon>Acidocellaceae</taxon>
        <taxon>Acidisoma</taxon>
    </lineage>
</organism>
<dbReference type="SUPFAM" id="SSF51905">
    <property type="entry name" value="FAD/NAD(P)-binding domain"/>
    <property type="match status" value="1"/>
</dbReference>
<dbReference type="Pfam" id="PF01266">
    <property type="entry name" value="DAO"/>
    <property type="match status" value="1"/>
</dbReference>
<protein>
    <submittedName>
        <fullName evidence="3">FAD-binding oxidoreductase</fullName>
    </submittedName>
</protein>
<sequence length="384" mass="40471">MFDVVIIGAGISGAATAYELSKAGHKVAVIDRYGPAAMASGWTLAGVRQSGRDPAELPLARAAVDIWGNLHEVLDAPTHYRRGGNLRLGRTEEELASLCAIVDEQSAKGLPIRFLDGLDAVRDVAPAVAPHITGASYCTTDGHADPTATVNAFLAAAERLGATMRFGEAVVAIEVEEGQVTGVRTTRDRIAAGQVVLAGGIFGNDLLNPLGLNVPLKVRLVSVVRTRPVAPILEQVIGVANAECAGRQEVTGRFRFTSGIDDWNGNIEDGDRPRVRPTTRDIAATIQLFGSLIPPAFDAEVEDIWGGLIDQTPDALPVIQRAGSPDGLVIAMGFSGHGFCLGPVTGKICAALVEGRDTGFDLAPFMIERFARRNDKTASLSLHG</sequence>
<dbReference type="GO" id="GO:0016491">
    <property type="term" value="F:oxidoreductase activity"/>
    <property type="evidence" value="ECO:0007669"/>
    <property type="project" value="UniProtKB-KW"/>
</dbReference>
<dbReference type="Proteomes" id="UP000721844">
    <property type="component" value="Unassembled WGS sequence"/>
</dbReference>
<dbReference type="GO" id="GO:0005737">
    <property type="term" value="C:cytoplasm"/>
    <property type="evidence" value="ECO:0007669"/>
    <property type="project" value="TreeGrafter"/>
</dbReference>
<evidence type="ECO:0000313" key="4">
    <source>
        <dbReference type="Proteomes" id="UP000721844"/>
    </source>
</evidence>
<reference evidence="3 4" key="1">
    <citation type="journal article" date="2021" name="Microorganisms">
        <title>Acidisoma silvae sp. nov. and Acidisomacellulosilytica sp. nov., Two Acidophilic Bacteria Isolated from Decaying Wood, Hydrolyzing Cellulose and Producing Poly-3-hydroxybutyrate.</title>
        <authorList>
            <person name="Mieszkin S."/>
            <person name="Pouder E."/>
            <person name="Uroz S."/>
            <person name="Simon-Colin C."/>
            <person name="Alain K."/>
        </authorList>
    </citation>
    <scope>NUCLEOTIDE SEQUENCE [LARGE SCALE GENOMIC DNA]</scope>
    <source>
        <strain evidence="3 4">HW T5.17</strain>
    </source>
</reference>
<feature type="domain" description="FAD dependent oxidoreductase" evidence="2">
    <location>
        <begin position="3"/>
        <end position="352"/>
    </location>
</feature>
<dbReference type="EMBL" id="JAESVA010000014">
    <property type="protein sequence ID" value="MCB8883536.1"/>
    <property type="molecule type" value="Genomic_DNA"/>
</dbReference>
<evidence type="ECO:0000313" key="3">
    <source>
        <dbReference type="EMBL" id="MCB8883536.1"/>
    </source>
</evidence>
<dbReference type="Gene3D" id="3.30.9.10">
    <property type="entry name" value="D-Amino Acid Oxidase, subunit A, domain 2"/>
    <property type="match status" value="1"/>
</dbReference>
<dbReference type="AlphaFoldDB" id="A0A963Z6M8"/>
<name>A0A963Z6M8_9PROT</name>
<comment type="caution">
    <text evidence="3">The sequence shown here is derived from an EMBL/GenBank/DDBJ whole genome shotgun (WGS) entry which is preliminary data.</text>
</comment>
<keyword evidence="4" id="KW-1185">Reference proteome</keyword>
<dbReference type="Gene3D" id="3.50.50.60">
    <property type="entry name" value="FAD/NAD(P)-binding domain"/>
    <property type="match status" value="1"/>
</dbReference>
<gene>
    <name evidence="3" type="ORF">ACELLULO517_25030</name>
</gene>
<evidence type="ECO:0000259" key="2">
    <source>
        <dbReference type="Pfam" id="PF01266"/>
    </source>
</evidence>
<evidence type="ECO:0000256" key="1">
    <source>
        <dbReference type="ARBA" id="ARBA00023002"/>
    </source>
</evidence>
<dbReference type="PANTHER" id="PTHR13847">
    <property type="entry name" value="SARCOSINE DEHYDROGENASE-RELATED"/>
    <property type="match status" value="1"/>
</dbReference>
<proteinExistence type="predicted"/>
<dbReference type="RefSeq" id="WP_227310193.1">
    <property type="nucleotide sequence ID" value="NZ_JAESVA010000014.1"/>
</dbReference>
<accession>A0A963Z6M8</accession>